<dbReference type="EMBL" id="JAAOAK010000225">
    <property type="protein sequence ID" value="KAF5682107.1"/>
    <property type="molecule type" value="Genomic_DNA"/>
</dbReference>
<evidence type="ECO:0000313" key="2">
    <source>
        <dbReference type="Proteomes" id="UP000562682"/>
    </source>
</evidence>
<organism evidence="1 2">
    <name type="scientific">Fusarium denticulatum</name>
    <dbReference type="NCBI Taxonomy" id="48507"/>
    <lineage>
        <taxon>Eukaryota</taxon>
        <taxon>Fungi</taxon>
        <taxon>Dikarya</taxon>
        <taxon>Ascomycota</taxon>
        <taxon>Pezizomycotina</taxon>
        <taxon>Sordariomycetes</taxon>
        <taxon>Hypocreomycetidae</taxon>
        <taxon>Hypocreales</taxon>
        <taxon>Nectriaceae</taxon>
        <taxon>Fusarium</taxon>
        <taxon>Fusarium fujikuroi species complex</taxon>
    </lineage>
</organism>
<reference evidence="1 2" key="1">
    <citation type="submission" date="2020-05" db="EMBL/GenBank/DDBJ databases">
        <title>Identification and distribution of gene clusters putatively required for synthesis of sphingolipid metabolism inhibitors in phylogenetically diverse species of the filamentous fungus Fusarium.</title>
        <authorList>
            <person name="Kim H.-S."/>
            <person name="Busman M."/>
            <person name="Brown D.W."/>
            <person name="Divon H."/>
            <person name="Uhlig S."/>
            <person name="Proctor R.H."/>
        </authorList>
    </citation>
    <scope>NUCLEOTIDE SEQUENCE [LARGE SCALE GENOMIC DNA]</scope>
    <source>
        <strain evidence="1 2">NRRL 25311</strain>
    </source>
</reference>
<protein>
    <submittedName>
        <fullName evidence="1">Uncharacterized protein</fullName>
    </submittedName>
</protein>
<name>A0A8H5U696_9HYPO</name>
<dbReference type="Proteomes" id="UP000562682">
    <property type="component" value="Unassembled WGS sequence"/>
</dbReference>
<evidence type="ECO:0000313" key="1">
    <source>
        <dbReference type="EMBL" id="KAF5682107.1"/>
    </source>
</evidence>
<dbReference type="AlphaFoldDB" id="A0A8H5U696"/>
<gene>
    <name evidence="1" type="ORF">FDENT_7804</name>
</gene>
<keyword evidence="2" id="KW-1185">Reference proteome</keyword>
<sequence>MGIPTETSRLRARQFQRFYHHKPPLDNRDLITDAVLRKAEHYEPIYELSQCEAGEEEFPPWATNRASLRSTVTAAFWRKAFDALDDADAAIASMANATRKRAVQNAPAVIADETESSETTATNAPPLSKTMKHLRSVLDTPGPDSMLGGWEEGEGFPFTEKQVARYLRWTKKKNEEHGKEQCEKC</sequence>
<comment type="caution">
    <text evidence="1">The sequence shown here is derived from an EMBL/GenBank/DDBJ whole genome shotgun (WGS) entry which is preliminary data.</text>
</comment>
<accession>A0A8H5U696</accession>
<proteinExistence type="predicted"/>